<dbReference type="RefSeq" id="WP_143406843.1">
    <property type="nucleotide sequence ID" value="NZ_MRZU01000003.1"/>
</dbReference>
<sequence length="78" mass="9036">MTDDDKRFPGDDINGGLFSHREDLETSDCKYFIKYVEGGSFSMVYCSLRGKIHVDYCLDCREYTNPEEERGIPDPNPF</sequence>
<accession>A0A1Y3GCN9</accession>
<protein>
    <submittedName>
        <fullName evidence="1">Uncharacterized protein</fullName>
    </submittedName>
</protein>
<reference evidence="1 2" key="1">
    <citation type="submission" date="2016-12" db="EMBL/GenBank/DDBJ databases">
        <title>Discovery of methanogenic haloarchaea.</title>
        <authorList>
            <person name="Sorokin D.Y."/>
            <person name="Makarova K.S."/>
            <person name="Abbas B."/>
            <person name="Ferrer M."/>
            <person name="Golyshin P.N."/>
        </authorList>
    </citation>
    <scope>NUCLEOTIDE SEQUENCE [LARGE SCALE GENOMIC DNA]</scope>
    <source>
        <strain evidence="1">AMET1</strain>
    </source>
</reference>
<gene>
    <name evidence="1" type="ORF">AMET1_0874</name>
</gene>
<keyword evidence="2" id="KW-1185">Reference proteome</keyword>
<organism evidence="1 2">
    <name type="scientific">Methanonatronarchaeum thermophilum</name>
    <dbReference type="NCBI Taxonomy" id="1927129"/>
    <lineage>
        <taxon>Archaea</taxon>
        <taxon>Methanobacteriati</taxon>
        <taxon>Methanobacteriota</taxon>
        <taxon>Methanonatronarchaeia</taxon>
        <taxon>Methanonatronarchaeales</taxon>
        <taxon>Methanonatronarchaeaceae</taxon>
        <taxon>Methanonatronarchaeum</taxon>
    </lineage>
</organism>
<dbReference type="EMBL" id="MRZU01000003">
    <property type="protein sequence ID" value="OUJ19221.1"/>
    <property type="molecule type" value="Genomic_DNA"/>
</dbReference>
<evidence type="ECO:0000313" key="2">
    <source>
        <dbReference type="Proteomes" id="UP000195137"/>
    </source>
</evidence>
<evidence type="ECO:0000313" key="1">
    <source>
        <dbReference type="EMBL" id="OUJ19221.1"/>
    </source>
</evidence>
<name>A0A1Y3GCN9_9EURY</name>
<proteinExistence type="predicted"/>
<dbReference type="Proteomes" id="UP000195137">
    <property type="component" value="Unassembled WGS sequence"/>
</dbReference>
<comment type="caution">
    <text evidence="1">The sequence shown here is derived from an EMBL/GenBank/DDBJ whole genome shotgun (WGS) entry which is preliminary data.</text>
</comment>
<dbReference type="AlphaFoldDB" id="A0A1Y3GCN9"/>